<sequence length="117" mass="13225">MGVTYSLHCSSCFGVTNFVLRILKGNPKKELQWSCRKLLLCVPIRFLCVLLLQAVFMWDYYRENCQLLPDGSYVSNDLKLPQDLVYRPLALMFGLLPESTSDPVWSMPNISSADGSG</sequence>
<evidence type="ECO:0000313" key="1">
    <source>
        <dbReference type="EMBL" id="OLP86658.1"/>
    </source>
</evidence>
<name>A0A1Q9CUQ9_SYMMI</name>
<evidence type="ECO:0000313" key="2">
    <source>
        <dbReference type="Proteomes" id="UP000186817"/>
    </source>
</evidence>
<protein>
    <submittedName>
        <fullName evidence="1">Uncharacterized protein</fullName>
    </submittedName>
</protein>
<dbReference type="AlphaFoldDB" id="A0A1Q9CUQ9"/>
<keyword evidence="2" id="KW-1185">Reference proteome</keyword>
<gene>
    <name evidence="1" type="ORF">AK812_SmicGene32214</name>
</gene>
<dbReference type="EMBL" id="LSRX01000905">
    <property type="protein sequence ID" value="OLP86658.1"/>
    <property type="molecule type" value="Genomic_DNA"/>
</dbReference>
<dbReference type="Proteomes" id="UP000186817">
    <property type="component" value="Unassembled WGS sequence"/>
</dbReference>
<reference evidence="1 2" key="1">
    <citation type="submission" date="2016-02" db="EMBL/GenBank/DDBJ databases">
        <title>Genome analysis of coral dinoflagellate symbionts highlights evolutionary adaptations to a symbiotic lifestyle.</title>
        <authorList>
            <person name="Aranda M."/>
            <person name="Li Y."/>
            <person name="Liew Y.J."/>
            <person name="Baumgarten S."/>
            <person name="Simakov O."/>
            <person name="Wilson M."/>
            <person name="Piel J."/>
            <person name="Ashoor H."/>
            <person name="Bougouffa S."/>
            <person name="Bajic V.B."/>
            <person name="Ryu T."/>
            <person name="Ravasi T."/>
            <person name="Bayer T."/>
            <person name="Micklem G."/>
            <person name="Kim H."/>
            <person name="Bhak J."/>
            <person name="Lajeunesse T.C."/>
            <person name="Voolstra C.R."/>
        </authorList>
    </citation>
    <scope>NUCLEOTIDE SEQUENCE [LARGE SCALE GENOMIC DNA]</scope>
    <source>
        <strain evidence="1 2">CCMP2467</strain>
    </source>
</reference>
<accession>A0A1Q9CUQ9</accession>
<organism evidence="1 2">
    <name type="scientific">Symbiodinium microadriaticum</name>
    <name type="common">Dinoflagellate</name>
    <name type="synonym">Zooxanthella microadriatica</name>
    <dbReference type="NCBI Taxonomy" id="2951"/>
    <lineage>
        <taxon>Eukaryota</taxon>
        <taxon>Sar</taxon>
        <taxon>Alveolata</taxon>
        <taxon>Dinophyceae</taxon>
        <taxon>Suessiales</taxon>
        <taxon>Symbiodiniaceae</taxon>
        <taxon>Symbiodinium</taxon>
    </lineage>
</organism>
<comment type="caution">
    <text evidence="1">The sequence shown here is derived from an EMBL/GenBank/DDBJ whole genome shotgun (WGS) entry which is preliminary data.</text>
</comment>
<proteinExistence type="predicted"/>